<organism evidence="1">
    <name type="scientific">Lepeophtheirus salmonis</name>
    <name type="common">Salmon louse</name>
    <name type="synonym">Caligus salmonis</name>
    <dbReference type="NCBI Taxonomy" id="72036"/>
    <lineage>
        <taxon>Eukaryota</taxon>
        <taxon>Metazoa</taxon>
        <taxon>Ecdysozoa</taxon>
        <taxon>Arthropoda</taxon>
        <taxon>Crustacea</taxon>
        <taxon>Multicrustacea</taxon>
        <taxon>Hexanauplia</taxon>
        <taxon>Copepoda</taxon>
        <taxon>Siphonostomatoida</taxon>
        <taxon>Caligidae</taxon>
        <taxon>Lepeophtheirus</taxon>
    </lineage>
</organism>
<dbReference type="EMBL" id="HACA01009934">
    <property type="protein sequence ID" value="CDW27295.1"/>
    <property type="molecule type" value="Transcribed_RNA"/>
</dbReference>
<sequence>MPYLNNFHISKPIIKSPIPFFSSCTYSIVCNYIYYPIDQPLHSVVVNFANMTVNYFKFFLNIFKISIALVNKIFSNKIACDINWSTVLPSNDYFFIINISEVHFPSFHIH</sequence>
<protein>
    <submittedName>
        <fullName evidence="1">Uncharacterized protein</fullName>
    </submittedName>
</protein>
<dbReference type="AlphaFoldDB" id="A0A0K2TN90"/>
<evidence type="ECO:0000313" key="1">
    <source>
        <dbReference type="EMBL" id="CDW27295.1"/>
    </source>
</evidence>
<accession>A0A0K2TN90</accession>
<reference evidence="1" key="1">
    <citation type="submission" date="2014-05" db="EMBL/GenBank/DDBJ databases">
        <authorList>
            <person name="Chronopoulou M."/>
        </authorList>
    </citation>
    <scope>NUCLEOTIDE SEQUENCE</scope>
    <source>
        <tissue evidence="1">Whole organism</tissue>
    </source>
</reference>
<name>A0A0K2TN90_LEPSM</name>
<proteinExistence type="predicted"/>